<comment type="pathway">
    <text evidence="2">Protein modification; protein ubiquitination.</text>
</comment>
<evidence type="ECO:0000256" key="2">
    <source>
        <dbReference type="ARBA" id="ARBA00004906"/>
    </source>
</evidence>
<dbReference type="Proteomes" id="UP001558713">
    <property type="component" value="Unassembled WGS sequence"/>
</dbReference>
<name>A0ABD0ZRL1_CARAN</name>
<accession>A0ABD0ZRL1</accession>
<dbReference type="EMBL" id="JBANAX010000692">
    <property type="protein sequence ID" value="KAL1197257.1"/>
    <property type="molecule type" value="Genomic_DNA"/>
</dbReference>
<gene>
    <name evidence="5" type="ORF">V5N11_003794</name>
</gene>
<dbReference type="PANTHER" id="PTHR46336">
    <property type="entry name" value="OS02G0260700 PROTEIN"/>
    <property type="match status" value="1"/>
</dbReference>
<keyword evidence="6" id="KW-1185">Reference proteome</keyword>
<dbReference type="PANTHER" id="PTHR46336:SF3">
    <property type="entry name" value="BTB_POZ DOMAIN-CONTAINING PROTEIN POB1"/>
    <property type="match status" value="1"/>
</dbReference>
<feature type="domain" description="BACK" evidence="4">
    <location>
        <begin position="5"/>
        <end position="41"/>
    </location>
</feature>
<evidence type="ECO:0000313" key="5">
    <source>
        <dbReference type="EMBL" id="KAL1197257.1"/>
    </source>
</evidence>
<dbReference type="FunFam" id="1.25.40.420:FF:000008">
    <property type="entry name" value="BTB/POZ domain-containing protein POB1"/>
    <property type="match status" value="1"/>
</dbReference>
<evidence type="ECO:0000256" key="3">
    <source>
        <dbReference type="ARBA" id="ARBA00022786"/>
    </source>
</evidence>
<comment type="caution">
    <text evidence="5">The sequence shown here is derived from an EMBL/GenBank/DDBJ whole genome shotgun (WGS) entry which is preliminary data.</text>
</comment>
<reference evidence="5 6" key="1">
    <citation type="submission" date="2024-04" db="EMBL/GenBank/DDBJ databases">
        <title>Genome assembly C_amara_ONT_v2.</title>
        <authorList>
            <person name="Yant L."/>
            <person name="Moore C."/>
            <person name="Slenker M."/>
        </authorList>
    </citation>
    <scope>NUCLEOTIDE SEQUENCE [LARGE SCALE GENOMIC DNA]</scope>
    <source>
        <tissue evidence="5">Leaf</tissue>
    </source>
</reference>
<evidence type="ECO:0000256" key="1">
    <source>
        <dbReference type="ARBA" id="ARBA00002668"/>
    </source>
</evidence>
<comment type="function">
    <text evidence="1">May act as a substrate-specific adapter of an E3 ubiquitin-protein ligase complex (CUL3-RBX1-BTB) which mediates the ubiquitination and subsequent proteasomal degradation of target proteins.</text>
</comment>
<dbReference type="InterPro" id="IPR045890">
    <property type="entry name" value="POB1-like"/>
</dbReference>
<dbReference type="Gene3D" id="1.25.40.420">
    <property type="match status" value="1"/>
</dbReference>
<proteinExistence type="predicted"/>
<sequence>MSLDSLPLAGIEAILSSDDLKIASEDAVYDAILKWARAQYPCLEERREIIGSRLNPAEDFISKYKGSYTFTGGKAVGYKNLFGIPWRAFIAEDSQYFINGILHLRTELTIKRSTDP</sequence>
<evidence type="ECO:0000313" key="6">
    <source>
        <dbReference type="Proteomes" id="UP001558713"/>
    </source>
</evidence>
<protein>
    <submittedName>
        <fullName evidence="5">BTB/POZ domain-containing protein POB1</fullName>
    </submittedName>
</protein>
<dbReference type="InterPro" id="IPR011705">
    <property type="entry name" value="BACK"/>
</dbReference>
<dbReference type="AlphaFoldDB" id="A0ABD0ZRL1"/>
<keyword evidence="3" id="KW-0833">Ubl conjugation pathway</keyword>
<dbReference type="Pfam" id="PF07707">
    <property type="entry name" value="BACK"/>
    <property type="match status" value="1"/>
</dbReference>
<organism evidence="5 6">
    <name type="scientific">Cardamine amara subsp. amara</name>
    <dbReference type="NCBI Taxonomy" id="228776"/>
    <lineage>
        <taxon>Eukaryota</taxon>
        <taxon>Viridiplantae</taxon>
        <taxon>Streptophyta</taxon>
        <taxon>Embryophyta</taxon>
        <taxon>Tracheophyta</taxon>
        <taxon>Spermatophyta</taxon>
        <taxon>Magnoliopsida</taxon>
        <taxon>eudicotyledons</taxon>
        <taxon>Gunneridae</taxon>
        <taxon>Pentapetalae</taxon>
        <taxon>rosids</taxon>
        <taxon>malvids</taxon>
        <taxon>Brassicales</taxon>
        <taxon>Brassicaceae</taxon>
        <taxon>Cardamineae</taxon>
        <taxon>Cardamine</taxon>
    </lineage>
</organism>
<evidence type="ECO:0000259" key="4">
    <source>
        <dbReference type="Pfam" id="PF07707"/>
    </source>
</evidence>